<dbReference type="AlphaFoldDB" id="R9I5B8"/>
<dbReference type="PATRIC" id="fig|1235787.3.peg.1787"/>
<name>R9I5B8_BACUN</name>
<organism evidence="1 2">
    <name type="scientific">Bacteroides uniformis dnLKV2</name>
    <dbReference type="NCBI Taxonomy" id="1235787"/>
    <lineage>
        <taxon>Bacteria</taxon>
        <taxon>Pseudomonadati</taxon>
        <taxon>Bacteroidota</taxon>
        <taxon>Bacteroidia</taxon>
        <taxon>Bacteroidales</taxon>
        <taxon>Bacteroidaceae</taxon>
        <taxon>Bacteroides</taxon>
    </lineage>
</organism>
<accession>R9I5B8</accession>
<dbReference type="Proteomes" id="UP000014212">
    <property type="component" value="Unassembled WGS sequence"/>
</dbReference>
<dbReference type="EMBL" id="ASSO01000007">
    <property type="protein sequence ID" value="EOS08560.1"/>
    <property type="molecule type" value="Genomic_DNA"/>
</dbReference>
<evidence type="ECO:0000313" key="2">
    <source>
        <dbReference type="Proteomes" id="UP000014212"/>
    </source>
</evidence>
<reference evidence="1 2" key="1">
    <citation type="submission" date="2013-04" db="EMBL/GenBank/DDBJ databases">
        <title>The Genome Sequence of Bacteroides uniformis dnLKV2.</title>
        <authorList>
            <consortium name="The Broad Institute Genomics Platform"/>
            <consortium name="The Broad Institute Genome Sequencing Center for Infectious Disease"/>
            <person name="Earl A."/>
            <person name="Xavier R."/>
            <person name="Kuhn K."/>
            <person name="Stappenbeck T."/>
            <person name="Walker B."/>
            <person name="Young S."/>
            <person name="Zeng Q."/>
            <person name="Gargeya S."/>
            <person name="Fitzgerald M."/>
            <person name="Haas B."/>
            <person name="Abouelleil A."/>
            <person name="Allen A.W."/>
            <person name="Alvarado L."/>
            <person name="Arachchi H.M."/>
            <person name="Berlin A.M."/>
            <person name="Chapman S.B."/>
            <person name="Gainer-Dewar J."/>
            <person name="Goldberg J."/>
            <person name="Griggs A."/>
            <person name="Gujja S."/>
            <person name="Hansen M."/>
            <person name="Howarth C."/>
            <person name="Imamovic A."/>
            <person name="Ireland A."/>
            <person name="Larimer J."/>
            <person name="McCowan C."/>
            <person name="Murphy C."/>
            <person name="Pearson M."/>
            <person name="Poon T.W."/>
            <person name="Priest M."/>
            <person name="Roberts A."/>
            <person name="Saif S."/>
            <person name="Shea T."/>
            <person name="Sisk P."/>
            <person name="Sykes S."/>
            <person name="Wortman J."/>
            <person name="Nusbaum C."/>
            <person name="Birren B."/>
        </authorList>
    </citation>
    <scope>NUCLEOTIDE SEQUENCE [LARGE SCALE GENOMIC DNA]</scope>
    <source>
        <strain evidence="2">dnLKV2</strain>
    </source>
</reference>
<dbReference type="HOGENOM" id="CLU_3340599_0_0_10"/>
<comment type="caution">
    <text evidence="1">The sequence shown here is derived from an EMBL/GenBank/DDBJ whole genome shotgun (WGS) entry which is preliminary data.</text>
</comment>
<protein>
    <submittedName>
        <fullName evidence="1">Uncharacterized protein</fullName>
    </submittedName>
</protein>
<evidence type="ECO:0000313" key="1">
    <source>
        <dbReference type="EMBL" id="EOS08560.1"/>
    </source>
</evidence>
<gene>
    <name evidence="1" type="ORF">C801_01764</name>
</gene>
<sequence>MGIYFTTEDTEFTEDEEEKIKTSMPSVSSVVKFQLSF</sequence>
<proteinExistence type="predicted"/>